<dbReference type="AlphaFoldDB" id="A0A310SHP8"/>
<organism evidence="1 2">
    <name type="scientific">Eufriesea mexicana</name>
    <dbReference type="NCBI Taxonomy" id="516756"/>
    <lineage>
        <taxon>Eukaryota</taxon>
        <taxon>Metazoa</taxon>
        <taxon>Ecdysozoa</taxon>
        <taxon>Arthropoda</taxon>
        <taxon>Hexapoda</taxon>
        <taxon>Insecta</taxon>
        <taxon>Pterygota</taxon>
        <taxon>Neoptera</taxon>
        <taxon>Endopterygota</taxon>
        <taxon>Hymenoptera</taxon>
        <taxon>Apocrita</taxon>
        <taxon>Aculeata</taxon>
        <taxon>Apoidea</taxon>
        <taxon>Anthophila</taxon>
        <taxon>Apidae</taxon>
        <taxon>Eufriesea</taxon>
    </lineage>
</organism>
<keyword evidence="2" id="KW-1185">Reference proteome</keyword>
<name>A0A310SHP8_9HYME</name>
<gene>
    <name evidence="1" type="ORF">WN48_09310</name>
</gene>
<dbReference type="EMBL" id="KQ766299">
    <property type="protein sequence ID" value="OAD53719.1"/>
    <property type="molecule type" value="Genomic_DNA"/>
</dbReference>
<proteinExistence type="predicted"/>
<dbReference type="Proteomes" id="UP000250275">
    <property type="component" value="Unassembled WGS sequence"/>
</dbReference>
<accession>A0A310SHP8</accession>
<reference evidence="1 2" key="1">
    <citation type="submission" date="2015-07" db="EMBL/GenBank/DDBJ databases">
        <title>The genome of Eufriesea mexicana.</title>
        <authorList>
            <person name="Pan H."/>
            <person name="Kapheim K."/>
        </authorList>
    </citation>
    <scope>NUCLEOTIDE SEQUENCE [LARGE SCALE GENOMIC DNA]</scope>
    <source>
        <strain evidence="1">0111107269</strain>
        <tissue evidence="1">Whole body</tissue>
    </source>
</reference>
<evidence type="ECO:0000313" key="1">
    <source>
        <dbReference type="EMBL" id="OAD53719.1"/>
    </source>
</evidence>
<evidence type="ECO:0000313" key="2">
    <source>
        <dbReference type="Proteomes" id="UP000250275"/>
    </source>
</evidence>
<sequence length="154" mass="18046">MLKEGKCWLRTPQLDSSPRRAYPLKPSPVKFMPVEQIVTTALGQLNEASLTIVEDEEEDYFFDCPQPRGDFLIGWDEPNVRMRPRWTWLGTTDITPKRTDVRIPHAEWERIKQVGRVRLPKRSTQELGSYISRGGLKMQQFWVADPDFWEGNRV</sequence>
<protein>
    <submittedName>
        <fullName evidence="1">Uncharacterized protein</fullName>
    </submittedName>
</protein>